<dbReference type="SUPFAM" id="SSF56784">
    <property type="entry name" value="HAD-like"/>
    <property type="match status" value="1"/>
</dbReference>
<dbReference type="PANTHER" id="PTHR48090:SF10">
    <property type="entry name" value="GLUCOSYL-3-PHOSPHOGLYCERATE SYNTHASE"/>
    <property type="match status" value="1"/>
</dbReference>
<evidence type="ECO:0000313" key="7">
    <source>
        <dbReference type="EMBL" id="MCB6183951.1"/>
    </source>
</evidence>
<comment type="caution">
    <text evidence="7">The sequence shown here is derived from an EMBL/GenBank/DDBJ whole genome shotgun (WGS) entry which is preliminary data.</text>
</comment>
<evidence type="ECO:0000256" key="2">
    <source>
        <dbReference type="ARBA" id="ARBA00006739"/>
    </source>
</evidence>
<dbReference type="Pfam" id="PF12710">
    <property type="entry name" value="HAD"/>
    <property type="match status" value="1"/>
</dbReference>
<evidence type="ECO:0000256" key="4">
    <source>
        <dbReference type="ARBA" id="ARBA00022679"/>
    </source>
</evidence>
<evidence type="ECO:0000259" key="6">
    <source>
        <dbReference type="Pfam" id="PF00535"/>
    </source>
</evidence>
<dbReference type="PANTHER" id="PTHR48090">
    <property type="entry name" value="UNDECAPRENYL-PHOSPHATE 4-DEOXY-4-FORMAMIDO-L-ARABINOSE TRANSFERASE-RELATED"/>
    <property type="match status" value="1"/>
</dbReference>
<comment type="cofactor">
    <cofactor evidence="1">
        <name>Mg(2+)</name>
        <dbReference type="ChEBI" id="CHEBI:18420"/>
    </cofactor>
</comment>
<proteinExistence type="inferred from homology"/>
<dbReference type="InterPro" id="IPR001173">
    <property type="entry name" value="Glyco_trans_2-like"/>
</dbReference>
<dbReference type="InterPro" id="IPR023214">
    <property type="entry name" value="HAD_sf"/>
</dbReference>
<dbReference type="Pfam" id="PF00535">
    <property type="entry name" value="Glycos_transf_2"/>
    <property type="match status" value="1"/>
</dbReference>
<dbReference type="SUPFAM" id="SSF53448">
    <property type="entry name" value="Nucleotide-diphospho-sugar transferases"/>
    <property type="match status" value="1"/>
</dbReference>
<reference evidence="7" key="1">
    <citation type="submission" date="2021-10" db="EMBL/GenBank/DDBJ databases">
        <title>The complete genome sequence of Leeia sp. TBRC 13508.</title>
        <authorList>
            <person name="Charoenyingcharoen P."/>
            <person name="Yukphan P."/>
        </authorList>
    </citation>
    <scope>NUCLEOTIDE SEQUENCE</scope>
    <source>
        <strain evidence="7">TBRC 13508</strain>
    </source>
</reference>
<feature type="domain" description="Glycosyltransferase 2-like" evidence="6">
    <location>
        <begin position="4"/>
        <end position="127"/>
    </location>
</feature>
<dbReference type="Gene3D" id="3.40.50.1000">
    <property type="entry name" value="HAD superfamily/HAD-like"/>
    <property type="match status" value="1"/>
</dbReference>
<dbReference type="RefSeq" id="WP_227180733.1">
    <property type="nucleotide sequence ID" value="NZ_JAJBZT010000005.1"/>
</dbReference>
<evidence type="ECO:0000256" key="1">
    <source>
        <dbReference type="ARBA" id="ARBA00001946"/>
    </source>
</evidence>
<keyword evidence="3" id="KW-0328">Glycosyltransferase</keyword>
<keyword evidence="5" id="KW-0460">Magnesium</keyword>
<dbReference type="Gene3D" id="3.90.550.10">
    <property type="entry name" value="Spore Coat Polysaccharide Biosynthesis Protein SpsA, Chain A"/>
    <property type="match status" value="1"/>
</dbReference>
<dbReference type="InterPro" id="IPR050256">
    <property type="entry name" value="Glycosyltransferase_2"/>
</dbReference>
<evidence type="ECO:0000256" key="3">
    <source>
        <dbReference type="ARBA" id="ARBA00022676"/>
    </source>
</evidence>
<evidence type="ECO:0000313" key="8">
    <source>
        <dbReference type="Proteomes" id="UP001165395"/>
    </source>
</evidence>
<dbReference type="NCBIfam" id="TIGR01488">
    <property type="entry name" value="HAD-SF-IB"/>
    <property type="match status" value="1"/>
</dbReference>
<evidence type="ECO:0000256" key="5">
    <source>
        <dbReference type="ARBA" id="ARBA00022842"/>
    </source>
</evidence>
<comment type="similarity">
    <text evidence="2">Belongs to the glycosyltransferase 2 family.</text>
</comment>
<protein>
    <submittedName>
        <fullName evidence="7">HAD-IB family phosphatase</fullName>
    </submittedName>
</protein>
<sequence length="471" mass="51739">MLATVVIPALNEELRIAEVVQFATASKLVGEVLVIDDGSTDATAIRAKENGAYVITSSLLGKGASMADGLAHAHFDLILYLDGDLAGLKDGLIEQLLYPLLIGSADFVKAAFGRAGGRVTELTAKPLIRTFFPELAHYKQPLGGIIAARRSVLETLKFEDDYGVDVGLLLDASLKNVKIAEVEIGRIEHDSQSLENLSRMADQVSRTIFRYAQEAGRFTQEQVSEVVESERHLEAEIDRAAIASSKHPKIAIFDMDGTLTSGRFVQHLAAKCGKAEELASLLDHSDLDSITRSNSIARLFRGVPKQIFLEVAKEIPLNRHAIETIKILRQNGYTVGVVSDSYYIATETLRKRVFADFALGHLLQFRNDICTGGLRLNPVFEMDSGGCGKHKHCKSNVLRQLAELRHQPFENQIAIGDNLNDLCMLEMADVGFAYDPKHDSLREAPIQVIHDLYTIVSHLDLNTDIHATGEA</sequence>
<dbReference type="InterPro" id="IPR029044">
    <property type="entry name" value="Nucleotide-diphossugar_trans"/>
</dbReference>
<gene>
    <name evidence="7" type="ORF">LIN78_10385</name>
</gene>
<organism evidence="7 8">
    <name type="scientific">Leeia speluncae</name>
    <dbReference type="NCBI Taxonomy" id="2884804"/>
    <lineage>
        <taxon>Bacteria</taxon>
        <taxon>Pseudomonadati</taxon>
        <taxon>Pseudomonadota</taxon>
        <taxon>Betaproteobacteria</taxon>
        <taxon>Neisseriales</taxon>
        <taxon>Leeiaceae</taxon>
        <taxon>Leeia</taxon>
    </lineage>
</organism>
<name>A0ABS8D6Z7_9NEIS</name>
<dbReference type="CDD" id="cd04179">
    <property type="entry name" value="DPM_DPG-synthase_like"/>
    <property type="match status" value="1"/>
</dbReference>
<keyword evidence="8" id="KW-1185">Reference proteome</keyword>
<dbReference type="Proteomes" id="UP001165395">
    <property type="component" value="Unassembled WGS sequence"/>
</dbReference>
<dbReference type="InterPro" id="IPR036412">
    <property type="entry name" value="HAD-like_sf"/>
</dbReference>
<accession>A0ABS8D6Z7</accession>
<dbReference type="EMBL" id="JAJBZT010000005">
    <property type="protein sequence ID" value="MCB6183951.1"/>
    <property type="molecule type" value="Genomic_DNA"/>
</dbReference>
<keyword evidence="4" id="KW-0808">Transferase</keyword>